<keyword evidence="1" id="KW-1133">Transmembrane helix</keyword>
<dbReference type="Pfam" id="PF00561">
    <property type="entry name" value="Abhydrolase_1"/>
    <property type="match status" value="1"/>
</dbReference>
<dbReference type="GO" id="GO:0016787">
    <property type="term" value="F:hydrolase activity"/>
    <property type="evidence" value="ECO:0007669"/>
    <property type="project" value="UniProtKB-KW"/>
</dbReference>
<dbReference type="PANTHER" id="PTHR12277:SF81">
    <property type="entry name" value="PROTEIN ABHD13"/>
    <property type="match status" value="1"/>
</dbReference>
<organism evidence="3 4">
    <name type="scientific">Acaryochloris thomasi RCC1774</name>
    <dbReference type="NCBI Taxonomy" id="1764569"/>
    <lineage>
        <taxon>Bacteria</taxon>
        <taxon>Bacillati</taxon>
        <taxon>Cyanobacteriota</taxon>
        <taxon>Cyanophyceae</taxon>
        <taxon>Acaryochloridales</taxon>
        <taxon>Acaryochloridaceae</taxon>
        <taxon>Acaryochloris</taxon>
        <taxon>Acaryochloris thomasi</taxon>
    </lineage>
</organism>
<dbReference type="OrthoDB" id="9776685at2"/>
<gene>
    <name evidence="3" type="primary">rtxA_1</name>
    <name evidence="3" type="ORF">C1752_00799</name>
</gene>
<dbReference type="Proteomes" id="UP000248857">
    <property type="component" value="Unassembled WGS sequence"/>
</dbReference>
<proteinExistence type="predicted"/>
<dbReference type="AlphaFoldDB" id="A0A2W1JX06"/>
<sequence length="278" mass="30815">MDKHTLMNLLVGKFSVLRLVRSTLIIYALFAVGIYFFGDRLIFQPPPSSYQDTDEILKIAAEDGQQLSALHLKNPEAKYTILYSHGNASDLGTIRFALEDIKQAGFSVFAYDYRGYGTNSGTPSEKGVYRDIEAAYDYLVDELALSPSQIIVQGQSVGGGPSAYLAAQEPVAGLILESSFTKIFRVLLPFPILPFEKFPNIDRLAKVNCPVLIIHGQTDHIIAFKHGQELFEAAPNPKQFFWVPEAHHNNVQAVAGASYRQALQDFSQIVEADLKTSE</sequence>
<protein>
    <submittedName>
        <fullName evidence="3">Multifunctional-autoprocessing repeats-in-toxin</fullName>
        <ecNumber evidence="3">3.4.22.-</ecNumber>
    </submittedName>
</protein>
<comment type="caution">
    <text evidence="3">The sequence shown here is derived from an EMBL/GenBank/DDBJ whole genome shotgun (WGS) entry which is preliminary data.</text>
</comment>
<dbReference type="SUPFAM" id="SSF53474">
    <property type="entry name" value="alpha/beta-Hydrolases"/>
    <property type="match status" value="1"/>
</dbReference>
<dbReference type="EMBL" id="PQWO01000002">
    <property type="protein sequence ID" value="PZD74682.1"/>
    <property type="molecule type" value="Genomic_DNA"/>
</dbReference>
<evidence type="ECO:0000256" key="1">
    <source>
        <dbReference type="SAM" id="Phobius"/>
    </source>
</evidence>
<dbReference type="EC" id="3.4.22.-" evidence="3"/>
<dbReference type="InterPro" id="IPR000073">
    <property type="entry name" value="AB_hydrolase_1"/>
</dbReference>
<feature type="transmembrane region" description="Helical" evidence="1">
    <location>
        <begin position="20"/>
        <end position="38"/>
    </location>
</feature>
<keyword evidence="4" id="KW-1185">Reference proteome</keyword>
<dbReference type="Gene3D" id="3.40.50.1820">
    <property type="entry name" value="alpha/beta hydrolase"/>
    <property type="match status" value="1"/>
</dbReference>
<keyword evidence="3" id="KW-0378">Hydrolase</keyword>
<accession>A0A2W1JX06</accession>
<keyword evidence="1" id="KW-0812">Transmembrane</keyword>
<reference evidence="3 4" key="1">
    <citation type="journal article" date="2018" name="Sci. Rep.">
        <title>A novel species of the marine cyanobacterium Acaryochloris with a unique pigment content and lifestyle.</title>
        <authorList>
            <person name="Partensky F."/>
            <person name="Six C."/>
            <person name="Ratin M."/>
            <person name="Garczarek L."/>
            <person name="Vaulot D."/>
            <person name="Probert I."/>
            <person name="Calteau A."/>
            <person name="Gourvil P."/>
            <person name="Marie D."/>
            <person name="Grebert T."/>
            <person name="Bouchier C."/>
            <person name="Le Panse S."/>
            <person name="Gachenot M."/>
            <person name="Rodriguez F."/>
            <person name="Garrido J.L."/>
        </authorList>
    </citation>
    <scope>NUCLEOTIDE SEQUENCE [LARGE SCALE GENOMIC DNA]</scope>
    <source>
        <strain evidence="3 4">RCC1774</strain>
    </source>
</reference>
<dbReference type="InterPro" id="IPR029058">
    <property type="entry name" value="AB_hydrolase_fold"/>
</dbReference>
<feature type="domain" description="AB hydrolase-1" evidence="2">
    <location>
        <begin position="80"/>
        <end position="179"/>
    </location>
</feature>
<keyword evidence="1" id="KW-0472">Membrane</keyword>
<name>A0A2W1JX06_9CYAN</name>
<dbReference type="PANTHER" id="PTHR12277">
    <property type="entry name" value="ALPHA/BETA HYDROLASE DOMAIN-CONTAINING PROTEIN"/>
    <property type="match status" value="1"/>
</dbReference>
<dbReference type="RefSeq" id="WP_110984775.1">
    <property type="nucleotide sequence ID" value="NZ_CAWNWM010000002.1"/>
</dbReference>
<evidence type="ECO:0000313" key="3">
    <source>
        <dbReference type="EMBL" id="PZD74682.1"/>
    </source>
</evidence>
<evidence type="ECO:0000259" key="2">
    <source>
        <dbReference type="Pfam" id="PF00561"/>
    </source>
</evidence>
<evidence type="ECO:0000313" key="4">
    <source>
        <dbReference type="Proteomes" id="UP000248857"/>
    </source>
</evidence>